<dbReference type="Gene3D" id="3.40.50.300">
    <property type="entry name" value="P-loop containing nucleotide triphosphate hydrolases"/>
    <property type="match status" value="1"/>
</dbReference>
<proteinExistence type="predicted"/>
<dbReference type="AlphaFoldDB" id="A0A8J6MYJ3"/>
<evidence type="ECO:0008006" key="3">
    <source>
        <dbReference type="Google" id="ProtNLM"/>
    </source>
</evidence>
<dbReference type="InterPro" id="IPR027417">
    <property type="entry name" value="P-loop_NTPase"/>
</dbReference>
<sequence>MKDKRFEFETVIKDTVNLCNMDKEKKAIMNLVLDGKKILLFGRRNTGKTSLVESFVIPQWLKKNKSGLYAQVDLYGVRSLTHISQRIALGFSEGFSRAFRAKSAFQSLIKLIASLRPRMTLDNDGISRIELSTSEGKPPHFKDIFQKINEIHLNDIPALIVMDEFQDIAGIEEAEGLLRDSLQRLAATIPVIILGSKKHLLSKVFSVPKAPLYNWGESIEITPIEYLEYTTFMKERGLNIDLDVSTYLQDCMKRIPEPINIVCYNLLKKAGVKKISLKMVDGNINEIVQNRRGRPQEFLSTLTYSQARFLEVLGKHGVIKKITAKQVQREARLTSPGILKIVAHFEDMGVIYKGDMGYEIADPFLELHLRRYGI</sequence>
<dbReference type="EMBL" id="JACNJD010000197">
    <property type="protein sequence ID" value="MBC8177199.1"/>
    <property type="molecule type" value="Genomic_DNA"/>
</dbReference>
<dbReference type="PANTHER" id="PTHR34301:SF8">
    <property type="entry name" value="ATPASE DOMAIN-CONTAINING PROTEIN"/>
    <property type="match status" value="1"/>
</dbReference>
<dbReference type="PANTHER" id="PTHR34301">
    <property type="entry name" value="DNA-BINDING PROTEIN-RELATED"/>
    <property type="match status" value="1"/>
</dbReference>
<gene>
    <name evidence="1" type="ORF">H8E19_07315</name>
</gene>
<name>A0A8J6MYJ3_9DELT</name>
<dbReference type="Proteomes" id="UP000650524">
    <property type="component" value="Unassembled WGS sequence"/>
</dbReference>
<accession>A0A8J6MYJ3</accession>
<protein>
    <recommendedName>
        <fullName evidence="3">ATP-binding protein</fullName>
    </recommendedName>
</protein>
<dbReference type="SUPFAM" id="SSF52540">
    <property type="entry name" value="P-loop containing nucleoside triphosphate hydrolases"/>
    <property type="match status" value="1"/>
</dbReference>
<reference evidence="1 2" key="1">
    <citation type="submission" date="2020-08" db="EMBL/GenBank/DDBJ databases">
        <title>Bridging the membrane lipid divide: bacteria of the FCB group superphylum have the potential to synthesize archaeal ether lipids.</title>
        <authorList>
            <person name="Villanueva L."/>
            <person name="Von Meijenfeldt F.A.B."/>
            <person name="Westbye A.B."/>
            <person name="Yadav S."/>
            <person name="Hopmans E.C."/>
            <person name="Dutilh B.E."/>
            <person name="Sinninghe Damste J.S."/>
        </authorList>
    </citation>
    <scope>NUCLEOTIDE SEQUENCE [LARGE SCALE GENOMIC DNA]</scope>
    <source>
        <strain evidence="1">NIOZ-UU27</strain>
    </source>
</reference>
<organism evidence="1 2">
    <name type="scientific">Candidatus Desulfacyla euxinica</name>
    <dbReference type="NCBI Taxonomy" id="2841693"/>
    <lineage>
        <taxon>Bacteria</taxon>
        <taxon>Deltaproteobacteria</taxon>
        <taxon>Candidatus Desulfacyla</taxon>
    </lineage>
</organism>
<evidence type="ECO:0000313" key="1">
    <source>
        <dbReference type="EMBL" id="MBC8177199.1"/>
    </source>
</evidence>
<comment type="caution">
    <text evidence="1">The sequence shown here is derived from an EMBL/GenBank/DDBJ whole genome shotgun (WGS) entry which is preliminary data.</text>
</comment>
<evidence type="ECO:0000313" key="2">
    <source>
        <dbReference type="Proteomes" id="UP000650524"/>
    </source>
</evidence>